<dbReference type="GeneTree" id="ENSGT00560000078630"/>
<keyword evidence="2" id="KW-1133">Transmembrane helix</keyword>
<dbReference type="PANTHER" id="PTHR36877:SF1">
    <property type="entry name" value="SMALL INTEGRAL MEMBRANE PROTEIN 13"/>
    <property type="match status" value="1"/>
</dbReference>
<evidence type="ECO:0000256" key="1">
    <source>
        <dbReference type="SAM" id="MobiDB-lite"/>
    </source>
</evidence>
<accession>A0A2K5P987</accession>
<dbReference type="AlphaFoldDB" id="A0A2K5P987"/>
<keyword evidence="2" id="KW-0472">Membrane</keyword>
<dbReference type="Proteomes" id="UP000233040">
    <property type="component" value="Unassembled WGS sequence"/>
</dbReference>
<feature type="compositionally biased region" description="Basic and acidic residues" evidence="1">
    <location>
        <begin position="81"/>
        <end position="92"/>
    </location>
</feature>
<dbReference type="OMA" id="ACVLLFM"/>
<feature type="compositionally biased region" description="Basic residues" evidence="1">
    <location>
        <begin position="71"/>
        <end position="80"/>
    </location>
</feature>
<dbReference type="InterPro" id="IPR031851">
    <property type="entry name" value="DUF4750"/>
</dbReference>
<sequence length="92" mass="10496">MWHSVGLTLLVFVATLLIVLLLMVCGWYFVWHLFLSKFKFLRELVGDTGSQEGDHEPSGSETEEDVSSSPHRIRSARQRRAPADEGLTRPQR</sequence>
<dbReference type="Ensembl" id="ENSCCAT00000001161.1">
    <property type="protein sequence ID" value="ENSCCAP00000000201.1"/>
    <property type="gene ID" value="ENSCCAG00000001111.1"/>
</dbReference>
<reference evidence="3" key="2">
    <citation type="submission" date="2025-09" db="UniProtKB">
        <authorList>
            <consortium name="Ensembl"/>
        </authorList>
    </citation>
    <scope>IDENTIFICATION</scope>
</reference>
<dbReference type="Pfam" id="PF15938">
    <property type="entry name" value="DUF4750"/>
    <property type="match status" value="1"/>
</dbReference>
<evidence type="ECO:0000313" key="4">
    <source>
        <dbReference type="Proteomes" id="UP000233040"/>
    </source>
</evidence>
<protein>
    <submittedName>
        <fullName evidence="3">Small integral membrane protein 13</fullName>
    </submittedName>
</protein>
<organism evidence="3 4">
    <name type="scientific">Cebus imitator</name>
    <name type="common">Panamanian white-faced capuchin</name>
    <name type="synonym">Cebus capucinus imitator</name>
    <dbReference type="NCBI Taxonomy" id="2715852"/>
    <lineage>
        <taxon>Eukaryota</taxon>
        <taxon>Metazoa</taxon>
        <taxon>Chordata</taxon>
        <taxon>Craniata</taxon>
        <taxon>Vertebrata</taxon>
        <taxon>Euteleostomi</taxon>
        <taxon>Mammalia</taxon>
        <taxon>Eutheria</taxon>
        <taxon>Euarchontoglires</taxon>
        <taxon>Primates</taxon>
        <taxon>Haplorrhini</taxon>
        <taxon>Platyrrhini</taxon>
        <taxon>Cebidae</taxon>
        <taxon>Cebinae</taxon>
        <taxon>Cebus</taxon>
    </lineage>
</organism>
<keyword evidence="2" id="KW-0812">Transmembrane</keyword>
<evidence type="ECO:0000256" key="2">
    <source>
        <dbReference type="SAM" id="Phobius"/>
    </source>
</evidence>
<feature type="transmembrane region" description="Helical" evidence="2">
    <location>
        <begin position="6"/>
        <end position="30"/>
    </location>
</feature>
<feature type="region of interest" description="Disordered" evidence="1">
    <location>
        <begin position="47"/>
        <end position="92"/>
    </location>
</feature>
<proteinExistence type="predicted"/>
<gene>
    <name evidence="3" type="primary">SMIM13</name>
</gene>
<evidence type="ECO:0000313" key="3">
    <source>
        <dbReference type="Ensembl" id="ENSCCAP00000000201.1"/>
    </source>
</evidence>
<dbReference type="PANTHER" id="PTHR36877">
    <property type="entry name" value="SMALL INTEGRAL MEMBRANE PROTEIN 13"/>
    <property type="match status" value="1"/>
</dbReference>
<keyword evidence="4" id="KW-1185">Reference proteome</keyword>
<dbReference type="STRING" id="9516.ENSCCAP00000000201"/>
<reference evidence="3" key="1">
    <citation type="submission" date="2025-08" db="UniProtKB">
        <authorList>
            <consortium name="Ensembl"/>
        </authorList>
    </citation>
    <scope>IDENTIFICATION</scope>
</reference>
<name>A0A2K5P987_CEBIM</name>